<evidence type="ECO:0000313" key="1">
    <source>
        <dbReference type="EMBL" id="OQK16922.1"/>
    </source>
</evidence>
<keyword evidence="2" id="KW-1185">Reference proteome</keyword>
<dbReference type="EMBL" id="LPUF01000001">
    <property type="protein sequence ID" value="OQK16922.1"/>
    <property type="molecule type" value="Genomic_DNA"/>
</dbReference>
<dbReference type="AlphaFoldDB" id="A0A1V8M5V6"/>
<name>A0A1V8M5V6_9GAMM</name>
<evidence type="ECO:0000313" key="2">
    <source>
        <dbReference type="Proteomes" id="UP000191980"/>
    </source>
</evidence>
<accession>A0A1V8M5V6</accession>
<reference evidence="1 2" key="1">
    <citation type="submission" date="2015-12" db="EMBL/GenBank/DDBJ databases">
        <authorList>
            <person name="Shamseldin A."/>
            <person name="Moawad H."/>
            <person name="Abd El-Rahim W.M."/>
            <person name="Sadowsky M.J."/>
        </authorList>
    </citation>
    <scope>NUCLEOTIDE SEQUENCE [LARGE SCALE GENOMIC DNA]</scope>
    <source>
        <strain evidence="1 2">WF1</strain>
    </source>
</reference>
<organism evidence="1 2">
    <name type="scientific">Methyloprofundus sedimenti</name>
    <dbReference type="NCBI Taxonomy" id="1420851"/>
    <lineage>
        <taxon>Bacteria</taxon>
        <taxon>Pseudomonadati</taxon>
        <taxon>Pseudomonadota</taxon>
        <taxon>Gammaproteobacteria</taxon>
        <taxon>Methylococcales</taxon>
        <taxon>Methylococcaceae</taxon>
        <taxon>Methyloprofundus</taxon>
    </lineage>
</organism>
<comment type="caution">
    <text evidence="1">The sequence shown here is derived from an EMBL/GenBank/DDBJ whole genome shotgun (WGS) entry which is preliminary data.</text>
</comment>
<dbReference type="OrthoDB" id="9890403at2"/>
<dbReference type="STRING" id="1420851.AU255_03200"/>
<evidence type="ECO:0008006" key="3">
    <source>
        <dbReference type="Google" id="ProtNLM"/>
    </source>
</evidence>
<sequence length="73" mass="8280">MITLDPQLENQLVTIASEKGVSISELIKSFILDYQPEQEAIKRADESYADYKKTGEITSLEQLIKNNAELAHR</sequence>
<proteinExistence type="predicted"/>
<dbReference type="Proteomes" id="UP000191980">
    <property type="component" value="Unassembled WGS sequence"/>
</dbReference>
<dbReference type="RefSeq" id="WP_080521538.1">
    <property type="nucleotide sequence ID" value="NZ_LPUF01000001.1"/>
</dbReference>
<protein>
    <recommendedName>
        <fullName evidence="3">CopG family transcriptional regulator</fullName>
    </recommendedName>
</protein>
<gene>
    <name evidence="1" type="ORF">AU255_03200</name>
</gene>